<dbReference type="SUPFAM" id="SSF103481">
    <property type="entry name" value="Multidrug resistance efflux transporter EmrE"/>
    <property type="match status" value="1"/>
</dbReference>
<feature type="region of interest" description="Disordered" evidence="10">
    <location>
        <begin position="103"/>
        <end position="140"/>
    </location>
</feature>
<feature type="transmembrane region" description="Helical" evidence="11">
    <location>
        <begin position="53"/>
        <end position="78"/>
    </location>
</feature>
<dbReference type="GO" id="GO:0031460">
    <property type="term" value="P:glycine betaine transport"/>
    <property type="evidence" value="ECO:0007669"/>
    <property type="project" value="TreeGrafter"/>
</dbReference>
<gene>
    <name evidence="12" type="ORF">GLX28_10740</name>
</gene>
<keyword evidence="7 11" id="KW-1133">Transmembrane helix</keyword>
<keyword evidence="6 9" id="KW-0812">Transmembrane</keyword>
<dbReference type="Gene3D" id="1.10.3730.20">
    <property type="match status" value="1"/>
</dbReference>
<comment type="similarity">
    <text evidence="9">Belongs to the drug/metabolite transporter (DMT) superfamily. Small multidrug resistance (SMR) (TC 2.A.7.1) family.</text>
</comment>
<evidence type="ECO:0000256" key="7">
    <source>
        <dbReference type="ARBA" id="ARBA00022989"/>
    </source>
</evidence>
<dbReference type="AlphaFoldDB" id="A0A6I4YK47"/>
<evidence type="ECO:0000313" key="12">
    <source>
        <dbReference type="EMBL" id="MXV20114.1"/>
    </source>
</evidence>
<accession>A0A6I4YK47</accession>
<organism evidence="12 13">
    <name type="scientific">Deinococcus xianganensis</name>
    <dbReference type="NCBI Taxonomy" id="1507289"/>
    <lineage>
        <taxon>Bacteria</taxon>
        <taxon>Thermotogati</taxon>
        <taxon>Deinococcota</taxon>
        <taxon>Deinococci</taxon>
        <taxon>Deinococcales</taxon>
        <taxon>Deinococcaceae</taxon>
        <taxon>Deinococcus</taxon>
    </lineage>
</organism>
<dbReference type="InterPro" id="IPR000390">
    <property type="entry name" value="Small_drug/metabolite_transptr"/>
</dbReference>
<evidence type="ECO:0000256" key="2">
    <source>
        <dbReference type="ARBA" id="ARBA00011358"/>
    </source>
</evidence>
<evidence type="ECO:0000256" key="11">
    <source>
        <dbReference type="SAM" id="Phobius"/>
    </source>
</evidence>
<dbReference type="PANTHER" id="PTHR30561">
    <property type="entry name" value="SMR FAMILY PROTON-DEPENDENT DRUG EFFLUX TRANSPORTER SUGE"/>
    <property type="match status" value="1"/>
</dbReference>
<comment type="subunit">
    <text evidence="2">Forms a complex with MdtI.</text>
</comment>
<evidence type="ECO:0000256" key="6">
    <source>
        <dbReference type="ARBA" id="ARBA00022692"/>
    </source>
</evidence>
<dbReference type="InterPro" id="IPR037185">
    <property type="entry name" value="EmrE-like"/>
</dbReference>
<dbReference type="Pfam" id="PF00893">
    <property type="entry name" value="Multi_Drug_Res"/>
    <property type="match status" value="1"/>
</dbReference>
<evidence type="ECO:0000256" key="9">
    <source>
        <dbReference type="RuleBase" id="RU003942"/>
    </source>
</evidence>
<dbReference type="GO" id="GO:0015220">
    <property type="term" value="F:choline transmembrane transporter activity"/>
    <property type="evidence" value="ECO:0007669"/>
    <property type="project" value="TreeGrafter"/>
</dbReference>
<keyword evidence="4" id="KW-1003">Cell membrane</keyword>
<comment type="subcellular location">
    <subcellularLocation>
        <location evidence="1">Cell inner membrane</location>
        <topology evidence="1">Multi-pass membrane protein</topology>
    </subcellularLocation>
    <subcellularLocation>
        <location evidence="9">Cell membrane</location>
        <topology evidence="9">Multi-pass membrane protein</topology>
    </subcellularLocation>
</comment>
<dbReference type="GO" id="GO:0015297">
    <property type="term" value="F:antiporter activity"/>
    <property type="evidence" value="ECO:0007669"/>
    <property type="project" value="TreeGrafter"/>
</dbReference>
<feature type="transmembrane region" description="Helical" evidence="11">
    <location>
        <begin position="84"/>
        <end position="101"/>
    </location>
</feature>
<evidence type="ECO:0000256" key="8">
    <source>
        <dbReference type="ARBA" id="ARBA00023136"/>
    </source>
</evidence>
<dbReference type="PANTHER" id="PTHR30561:SF2">
    <property type="entry name" value="SPERMIDINE EXPORT PROTEIN MDTJ"/>
    <property type="match status" value="1"/>
</dbReference>
<comment type="caution">
    <text evidence="12">The sequence shown here is derived from an EMBL/GenBank/DDBJ whole genome shotgun (WGS) entry which is preliminary data.</text>
</comment>
<keyword evidence="5" id="KW-0997">Cell inner membrane</keyword>
<name>A0A6I4YK47_9DEIO</name>
<dbReference type="EMBL" id="WVHK01000035">
    <property type="protein sequence ID" value="MXV20114.1"/>
    <property type="molecule type" value="Genomic_DNA"/>
</dbReference>
<evidence type="ECO:0000256" key="5">
    <source>
        <dbReference type="ARBA" id="ARBA00022519"/>
    </source>
</evidence>
<evidence type="ECO:0000256" key="3">
    <source>
        <dbReference type="ARBA" id="ARBA00021112"/>
    </source>
</evidence>
<dbReference type="Proteomes" id="UP000430519">
    <property type="component" value="Unassembled WGS sequence"/>
</dbReference>
<evidence type="ECO:0000313" key="13">
    <source>
        <dbReference type="Proteomes" id="UP000430519"/>
    </source>
</evidence>
<evidence type="ECO:0000256" key="1">
    <source>
        <dbReference type="ARBA" id="ARBA00004429"/>
    </source>
</evidence>
<dbReference type="GO" id="GO:0005886">
    <property type="term" value="C:plasma membrane"/>
    <property type="evidence" value="ECO:0007669"/>
    <property type="project" value="UniProtKB-SubCell"/>
</dbReference>
<protein>
    <recommendedName>
        <fullName evidence="3">Spermidine export protein MdtJ</fullName>
    </recommendedName>
</protein>
<evidence type="ECO:0000256" key="10">
    <source>
        <dbReference type="SAM" id="MobiDB-lite"/>
    </source>
</evidence>
<evidence type="ECO:0000256" key="4">
    <source>
        <dbReference type="ARBA" id="ARBA00022475"/>
    </source>
</evidence>
<dbReference type="InterPro" id="IPR045324">
    <property type="entry name" value="Small_multidrug_res"/>
</dbReference>
<keyword evidence="13" id="KW-1185">Reference proteome</keyword>
<dbReference type="GO" id="GO:0015199">
    <property type="term" value="F:amino-acid betaine transmembrane transporter activity"/>
    <property type="evidence" value="ECO:0007669"/>
    <property type="project" value="TreeGrafter"/>
</dbReference>
<sequence>MRAWLYLLTAIALEVSGTLSLKHLHDQPLTHTLLTYAQLTGAFYLLSRAFRQIPVAVAFATWEALGLLSLTVLGATLLGEHLPPTHLLALGGLLLGSALLSRGTRHPTTGQPTTDTQPTADAQTTAAQPAHPAPTGGQPA</sequence>
<keyword evidence="8 11" id="KW-0472">Membrane</keyword>
<dbReference type="RefSeq" id="WP_160979333.1">
    <property type="nucleotide sequence ID" value="NZ_WVHK01000035.1"/>
</dbReference>
<proteinExistence type="inferred from homology"/>
<dbReference type="GO" id="GO:1903711">
    <property type="term" value="P:spermidine transmembrane transport"/>
    <property type="evidence" value="ECO:0007669"/>
    <property type="project" value="TreeGrafter"/>
</dbReference>
<reference evidence="12 13" key="1">
    <citation type="submission" date="2019-11" db="EMBL/GenBank/DDBJ databases">
        <title>Genome sequence of Deinococcus xianganensis Y35, AI-2 producing algicidal bacterium, isolated from lake water.</title>
        <authorList>
            <person name="Li Y."/>
        </authorList>
    </citation>
    <scope>NUCLEOTIDE SEQUENCE [LARGE SCALE GENOMIC DNA]</scope>
    <source>
        <strain evidence="12 13">Y35</strain>
    </source>
</reference>